<evidence type="ECO:0000256" key="1">
    <source>
        <dbReference type="SAM" id="Phobius"/>
    </source>
</evidence>
<dbReference type="EMBL" id="JBHTBN010000007">
    <property type="protein sequence ID" value="MFC7358524.1"/>
    <property type="molecule type" value="Genomic_DNA"/>
</dbReference>
<sequence length="145" mass="16318">MELAKIEALLEKYFEGTTSLKEEKMLQAYFCGNEVAPHLDVYKAMFTEFASARGECSDREVLLPKQSSIIKPWWYSVAALLIVAVTVGGFIFSQPSDLSSEEKEALAAFKESKEALKLMSQSFNEGAEDLVYIQQFTKSKNKILK</sequence>
<accession>A0ABW2MWE0</accession>
<feature type="transmembrane region" description="Helical" evidence="1">
    <location>
        <begin position="73"/>
        <end position="93"/>
    </location>
</feature>
<evidence type="ECO:0000313" key="3">
    <source>
        <dbReference type="Proteomes" id="UP001596415"/>
    </source>
</evidence>
<reference evidence="3" key="1">
    <citation type="journal article" date="2019" name="Int. J. Syst. Evol. Microbiol.">
        <title>The Global Catalogue of Microorganisms (GCM) 10K type strain sequencing project: providing services to taxonomists for standard genome sequencing and annotation.</title>
        <authorList>
            <consortium name="The Broad Institute Genomics Platform"/>
            <consortium name="The Broad Institute Genome Sequencing Center for Infectious Disease"/>
            <person name="Wu L."/>
            <person name="Ma J."/>
        </authorList>
    </citation>
    <scope>NUCLEOTIDE SEQUENCE [LARGE SCALE GENOMIC DNA]</scope>
    <source>
        <strain evidence="3">CGMCC 1.16306</strain>
    </source>
</reference>
<gene>
    <name evidence="2" type="ORF">ACFQO1_12555</name>
</gene>
<dbReference type="RefSeq" id="WP_380218498.1">
    <property type="nucleotide sequence ID" value="NZ_JBHTBN010000007.1"/>
</dbReference>
<dbReference type="Proteomes" id="UP001596415">
    <property type="component" value="Unassembled WGS sequence"/>
</dbReference>
<keyword evidence="1" id="KW-0472">Membrane</keyword>
<comment type="caution">
    <text evidence="2">The sequence shown here is derived from an EMBL/GenBank/DDBJ whole genome shotgun (WGS) entry which is preliminary data.</text>
</comment>
<keyword evidence="1" id="KW-0812">Transmembrane</keyword>
<organism evidence="2 3">
    <name type="scientific">Jejudonia soesokkakensis</name>
    <dbReference type="NCBI Taxonomy" id="1323432"/>
    <lineage>
        <taxon>Bacteria</taxon>
        <taxon>Pseudomonadati</taxon>
        <taxon>Bacteroidota</taxon>
        <taxon>Flavobacteriia</taxon>
        <taxon>Flavobacteriales</taxon>
        <taxon>Flavobacteriaceae</taxon>
        <taxon>Jejudonia</taxon>
    </lineage>
</organism>
<keyword evidence="3" id="KW-1185">Reference proteome</keyword>
<evidence type="ECO:0000313" key="2">
    <source>
        <dbReference type="EMBL" id="MFC7358524.1"/>
    </source>
</evidence>
<name>A0ABW2MWE0_9FLAO</name>
<proteinExistence type="predicted"/>
<protein>
    <submittedName>
        <fullName evidence="2">Uncharacterized protein</fullName>
    </submittedName>
</protein>
<keyword evidence="1" id="KW-1133">Transmembrane helix</keyword>